<dbReference type="EMBL" id="JBHSQW010000002">
    <property type="protein sequence ID" value="MFC5992882.1"/>
    <property type="molecule type" value="Genomic_DNA"/>
</dbReference>
<organism evidence="2 3">
    <name type="scientific">Pseudonocardia hispaniensis</name>
    <dbReference type="NCBI Taxonomy" id="904933"/>
    <lineage>
        <taxon>Bacteria</taxon>
        <taxon>Bacillati</taxon>
        <taxon>Actinomycetota</taxon>
        <taxon>Actinomycetes</taxon>
        <taxon>Pseudonocardiales</taxon>
        <taxon>Pseudonocardiaceae</taxon>
        <taxon>Pseudonocardia</taxon>
    </lineage>
</organism>
<feature type="transmembrane region" description="Helical" evidence="1">
    <location>
        <begin position="26"/>
        <end position="47"/>
    </location>
</feature>
<feature type="transmembrane region" description="Helical" evidence="1">
    <location>
        <begin position="138"/>
        <end position="162"/>
    </location>
</feature>
<comment type="caution">
    <text evidence="2">The sequence shown here is derived from an EMBL/GenBank/DDBJ whole genome shotgun (WGS) entry which is preliminary data.</text>
</comment>
<proteinExistence type="predicted"/>
<accession>A0ABW1IWX9</accession>
<dbReference type="PANTHER" id="PTHR42305:SF1">
    <property type="entry name" value="MEMBRANE PROTEIN RV1733C-RELATED"/>
    <property type="match status" value="1"/>
</dbReference>
<evidence type="ECO:0000256" key="1">
    <source>
        <dbReference type="SAM" id="Phobius"/>
    </source>
</evidence>
<dbReference type="PANTHER" id="PTHR42305">
    <property type="entry name" value="MEMBRANE PROTEIN RV1733C-RELATED"/>
    <property type="match status" value="1"/>
</dbReference>
<sequence length="192" mass="20515">MRPDQARRRPGDGPIPRRGTDRVADVVGWLLSVLGLLAVVTAVLVSAQVHRTVLARAEFEGATRTQVQAIVVEDGVALAAPEGGPLAIRWVQARWTAPDGIEHIGPVAVRGGVEAGASVPIWVDRMGLAVPAPAEPGLAVAAAVLAGITLTSGAAFLLWLTWHGVQRWIFARNAARWERDWAVVEPRWSGRI</sequence>
<keyword evidence="3" id="KW-1185">Reference proteome</keyword>
<keyword evidence="1" id="KW-1133">Transmembrane helix</keyword>
<dbReference type="RefSeq" id="WP_379581893.1">
    <property type="nucleotide sequence ID" value="NZ_JBHSQW010000002.1"/>
</dbReference>
<name>A0ABW1IWX9_9PSEU</name>
<reference evidence="3" key="1">
    <citation type="journal article" date="2019" name="Int. J. Syst. Evol. Microbiol.">
        <title>The Global Catalogue of Microorganisms (GCM) 10K type strain sequencing project: providing services to taxonomists for standard genome sequencing and annotation.</title>
        <authorList>
            <consortium name="The Broad Institute Genomics Platform"/>
            <consortium name="The Broad Institute Genome Sequencing Center for Infectious Disease"/>
            <person name="Wu L."/>
            <person name="Ma J."/>
        </authorList>
    </citation>
    <scope>NUCLEOTIDE SEQUENCE [LARGE SCALE GENOMIC DNA]</scope>
    <source>
        <strain evidence="3">CCM 8391</strain>
    </source>
</reference>
<keyword evidence="1" id="KW-0812">Transmembrane</keyword>
<gene>
    <name evidence="2" type="ORF">ACFQE5_01505</name>
</gene>
<evidence type="ECO:0000313" key="3">
    <source>
        <dbReference type="Proteomes" id="UP001596302"/>
    </source>
</evidence>
<dbReference type="InterPro" id="IPR039708">
    <property type="entry name" value="MT1774/Rv1733c-like"/>
</dbReference>
<evidence type="ECO:0000313" key="2">
    <source>
        <dbReference type="EMBL" id="MFC5992882.1"/>
    </source>
</evidence>
<keyword evidence="1" id="KW-0472">Membrane</keyword>
<dbReference type="Proteomes" id="UP001596302">
    <property type="component" value="Unassembled WGS sequence"/>
</dbReference>
<protein>
    <submittedName>
        <fullName evidence="2">Uncharacterized protein</fullName>
    </submittedName>
</protein>